<comment type="subcellular location">
    <subcellularLocation>
        <location evidence="2">Membrane</location>
        <topology evidence="2">Lipid-anchor</topology>
        <topology evidence="2">GPI-anchor</topology>
    </subcellularLocation>
    <subcellularLocation>
        <location evidence="1">Membrane</location>
        <topology evidence="1">Single-pass membrane protein</topology>
    </subcellularLocation>
    <subcellularLocation>
        <location evidence="3">Secreted</location>
    </subcellularLocation>
</comment>
<feature type="region of interest" description="Disordered" evidence="14">
    <location>
        <begin position="93"/>
        <end position="163"/>
    </location>
</feature>
<evidence type="ECO:0000256" key="7">
    <source>
        <dbReference type="ARBA" id="ARBA00022692"/>
    </source>
</evidence>
<evidence type="ECO:0000256" key="2">
    <source>
        <dbReference type="ARBA" id="ARBA00004589"/>
    </source>
</evidence>
<evidence type="ECO:0000256" key="14">
    <source>
        <dbReference type="SAM" id="MobiDB-lite"/>
    </source>
</evidence>
<keyword evidence="5" id="KW-0964">Secreted</keyword>
<evidence type="ECO:0000256" key="10">
    <source>
        <dbReference type="ARBA" id="ARBA00023136"/>
    </source>
</evidence>
<dbReference type="AlphaFoldDB" id="A0A4U9F108"/>
<organism evidence="17 18">
    <name type="scientific">Gibberella zeae</name>
    <name type="common">Wheat head blight fungus</name>
    <name type="synonym">Fusarium graminearum</name>
    <dbReference type="NCBI Taxonomy" id="5518"/>
    <lineage>
        <taxon>Eukaryota</taxon>
        <taxon>Fungi</taxon>
        <taxon>Dikarya</taxon>
        <taxon>Ascomycota</taxon>
        <taxon>Pezizomycotina</taxon>
        <taxon>Sordariomycetes</taxon>
        <taxon>Hypocreomycetidae</taxon>
        <taxon>Hypocreales</taxon>
        <taxon>Nectriaceae</taxon>
        <taxon>Fusarium</taxon>
    </lineage>
</organism>
<reference evidence="17" key="1">
    <citation type="submission" date="2021-03" db="EMBL/GenBank/DDBJ databases">
        <authorList>
            <person name="Alouane T."/>
            <person name="Langin T."/>
            <person name="Bonhomme L."/>
        </authorList>
    </citation>
    <scope>NUCLEOTIDE SEQUENCE</scope>
    <source>
        <strain evidence="17">MDC_Fg202</strain>
    </source>
</reference>
<feature type="compositionally biased region" description="Polar residues" evidence="14">
    <location>
        <begin position="134"/>
        <end position="144"/>
    </location>
</feature>
<feature type="transmembrane region" description="Helical" evidence="15">
    <location>
        <begin position="169"/>
        <end position="190"/>
    </location>
</feature>
<evidence type="ECO:0000259" key="16">
    <source>
        <dbReference type="PROSITE" id="PS52012"/>
    </source>
</evidence>
<dbReference type="InterPro" id="IPR008427">
    <property type="entry name" value="Extracellular_membr_CFEM_dom"/>
</dbReference>
<dbReference type="EMBL" id="CAJPIJ010000153">
    <property type="protein sequence ID" value="CAG1994105.1"/>
    <property type="molecule type" value="Genomic_DNA"/>
</dbReference>
<evidence type="ECO:0000256" key="6">
    <source>
        <dbReference type="ARBA" id="ARBA00022622"/>
    </source>
</evidence>
<keyword evidence="13" id="KW-0408">Iron</keyword>
<comment type="caution">
    <text evidence="17">The sequence shown here is derived from an EMBL/GenBank/DDBJ whole genome shotgun (WGS) entry which is preliminary data.</text>
</comment>
<comment type="similarity">
    <text evidence="4">Belongs to the RBT5 family.</text>
</comment>
<keyword evidence="11 13" id="KW-1015">Disulfide bond</keyword>
<name>A0A4U9F108_GIBZA</name>
<dbReference type="PROSITE" id="PS52012">
    <property type="entry name" value="CFEM"/>
    <property type="match status" value="1"/>
</dbReference>
<keyword evidence="12" id="KW-0449">Lipoprotein</keyword>
<evidence type="ECO:0000256" key="4">
    <source>
        <dbReference type="ARBA" id="ARBA00010031"/>
    </source>
</evidence>
<protein>
    <recommendedName>
        <fullName evidence="16">CFEM domain-containing protein</fullName>
    </recommendedName>
</protein>
<evidence type="ECO:0000256" key="8">
    <source>
        <dbReference type="ARBA" id="ARBA00022729"/>
    </source>
</evidence>
<dbReference type="Proteomes" id="UP000746612">
    <property type="component" value="Unassembled WGS sequence"/>
</dbReference>
<evidence type="ECO:0000256" key="5">
    <source>
        <dbReference type="ARBA" id="ARBA00022525"/>
    </source>
</evidence>
<evidence type="ECO:0000256" key="1">
    <source>
        <dbReference type="ARBA" id="ARBA00004167"/>
    </source>
</evidence>
<keyword evidence="8" id="KW-0732">Signal</keyword>
<evidence type="ECO:0000256" key="15">
    <source>
        <dbReference type="SAM" id="Phobius"/>
    </source>
</evidence>
<feature type="disulfide bond" evidence="13">
    <location>
        <begin position="30"/>
        <end position="37"/>
    </location>
</feature>
<evidence type="ECO:0000256" key="3">
    <source>
        <dbReference type="ARBA" id="ARBA00004613"/>
    </source>
</evidence>
<keyword evidence="13" id="KW-0349">Heme</keyword>
<comment type="caution">
    <text evidence="13">Lacks conserved residue(s) required for the propagation of feature annotation.</text>
</comment>
<dbReference type="Pfam" id="PF05730">
    <property type="entry name" value="CFEM"/>
    <property type="match status" value="1"/>
</dbReference>
<dbReference type="PANTHER" id="PTHR15549:SF6">
    <property type="entry name" value="MID2 DOMAIN-CONTAINING PROTEIN"/>
    <property type="match status" value="1"/>
</dbReference>
<dbReference type="PANTHER" id="PTHR15549">
    <property type="entry name" value="PAIRED IMMUNOGLOBULIN-LIKE TYPE 2 RECEPTOR"/>
    <property type="match status" value="1"/>
</dbReference>
<dbReference type="GO" id="GO:0046872">
    <property type="term" value="F:metal ion binding"/>
    <property type="evidence" value="ECO:0007669"/>
    <property type="project" value="UniProtKB-UniRule"/>
</dbReference>
<evidence type="ECO:0000256" key="13">
    <source>
        <dbReference type="PROSITE-ProRule" id="PRU01356"/>
    </source>
</evidence>
<keyword evidence="7 15" id="KW-0812">Transmembrane</keyword>
<dbReference type="GO" id="GO:0005576">
    <property type="term" value="C:extracellular region"/>
    <property type="evidence" value="ECO:0007669"/>
    <property type="project" value="UniProtKB-SubCell"/>
</dbReference>
<evidence type="ECO:0000256" key="11">
    <source>
        <dbReference type="ARBA" id="ARBA00023157"/>
    </source>
</evidence>
<proteinExistence type="inferred from homology"/>
<dbReference type="GO" id="GO:0098552">
    <property type="term" value="C:side of membrane"/>
    <property type="evidence" value="ECO:0007669"/>
    <property type="project" value="UniProtKB-KW"/>
</dbReference>
<evidence type="ECO:0000256" key="9">
    <source>
        <dbReference type="ARBA" id="ARBA00022989"/>
    </source>
</evidence>
<feature type="binding site" description="axial binding residue" evidence="13">
    <location>
        <position position="34"/>
    </location>
    <ligand>
        <name>heme</name>
        <dbReference type="ChEBI" id="CHEBI:30413"/>
    </ligand>
    <ligandPart>
        <name>Fe</name>
        <dbReference type="ChEBI" id="CHEBI:18248"/>
    </ligandPart>
</feature>
<dbReference type="GO" id="GO:0071944">
    <property type="term" value="C:cell periphery"/>
    <property type="evidence" value="ECO:0007669"/>
    <property type="project" value="UniProtKB-ARBA"/>
</dbReference>
<evidence type="ECO:0000313" key="17">
    <source>
        <dbReference type="EMBL" id="CAG1994105.1"/>
    </source>
</evidence>
<sequence>MANKNAKHLYEVIPECVSGCFDISIAATGCGDSDYDCWCYKPNHQTVVDTLEQCLQNRERRTKKKCTEDDMFEYENSYWKICEQYWEPYGTATEPTSFPTSPATKTSITSTTSAEAATTSPPEPETTSVGESSWTTSIATQSGDSEAAEASGNPEPVAPSSGLSNGGKAGVGVGVALGVILLGVAIFLWLRERRKRRNVEEQLIVAEVEKANAIQAGGYSQHYMYEMEGDRPHAEELRGSMRTPELGAEGRRSTSVTDVAPIARRAMRQEQQGLWGKSWWLLLQLDLINTTVETSIDSSSLEPHSLSPSLQVIKMSEIAKIRIVNEVVRRLWFEDPDAGVTLKVSLAGMCQFDLHGRADKFAPKQRYMSETDYIKDIMLAVVKDIGHAMMELDLREEKAVALNRCKFDLARAVDEHNLLTRDGYEQTFRPRLNCTVHGLKLVDKGSDGPGSSTQGDEPMMEVTLRFPAREYNDSPHCLTPGKDNVYIMMKGL</sequence>
<keyword evidence="9 15" id="KW-1133">Transmembrane helix</keyword>
<accession>A0A4U9F108</accession>
<keyword evidence="6" id="KW-0336">GPI-anchor</keyword>
<keyword evidence="6" id="KW-0325">Glycoprotein</keyword>
<evidence type="ECO:0000313" key="18">
    <source>
        <dbReference type="Proteomes" id="UP000746612"/>
    </source>
</evidence>
<keyword evidence="10 15" id="KW-0472">Membrane</keyword>
<feature type="domain" description="CFEM" evidence="16">
    <location>
        <begin position="1"/>
        <end position="109"/>
    </location>
</feature>
<evidence type="ECO:0000256" key="12">
    <source>
        <dbReference type="ARBA" id="ARBA00023288"/>
    </source>
</evidence>
<gene>
    <name evidence="17" type="ORF">MDCFG202_LOCUS369446</name>
</gene>
<feature type="compositionally biased region" description="Low complexity" evidence="14">
    <location>
        <begin position="100"/>
        <end position="133"/>
    </location>
</feature>
<dbReference type="InterPro" id="IPR051694">
    <property type="entry name" value="Immunoregulatory_rcpt-like"/>
</dbReference>
<keyword evidence="13" id="KW-0479">Metal-binding</keyword>